<evidence type="ECO:0000313" key="11">
    <source>
        <dbReference type="EMBL" id="CAK94039.1"/>
    </source>
</evidence>
<evidence type="ECO:0000256" key="8">
    <source>
        <dbReference type="SAM" id="MobiDB-lite"/>
    </source>
</evidence>
<dbReference type="PANTHER" id="PTHR24351">
    <property type="entry name" value="RIBOSOMAL PROTEIN S6 KINASE"/>
    <property type="match status" value="1"/>
</dbReference>
<dbReference type="OrthoDB" id="289272at2759"/>
<evidence type="ECO:0008006" key="13">
    <source>
        <dbReference type="Google" id="ProtNLM"/>
    </source>
</evidence>
<dbReference type="Gene3D" id="1.10.510.10">
    <property type="entry name" value="Transferase(Phosphotransferase) domain 1"/>
    <property type="match status" value="1"/>
</dbReference>
<dbReference type="Pfam" id="PF00069">
    <property type="entry name" value="Pkinase"/>
    <property type="match status" value="1"/>
</dbReference>
<dbReference type="PROSITE" id="PS51285">
    <property type="entry name" value="AGC_KINASE_CTER"/>
    <property type="match status" value="1"/>
</dbReference>
<dbReference type="PROSITE" id="PS50011">
    <property type="entry name" value="PROTEIN_KINASE_DOM"/>
    <property type="match status" value="1"/>
</dbReference>
<dbReference type="EMBL" id="CT868675">
    <property type="protein sequence ID" value="CAK94039.1"/>
    <property type="molecule type" value="Genomic_DNA"/>
</dbReference>
<sequence length="647" mass="74210">MRQRSGQIMSPARIIQNFQMSTRNQSNKNASQSPLKFLQRNLSQIILKDLVKQDSARKVNHGSLTERVHSQQRSNSRDKPKPLVKSSKVPTESNFPSQQISKGINLILNQKLTNKNKLVLEKGSMTRRNSVEDLLTSSVQVGKGNLSSIDKMELIQEISVYIHYSSEVTQIHRFHPNVTTDKIVSVLKSKSGNYQVVGFATLDENIGFDYYLTVPSLPMNHMIGKTLRLKPIIGISPPKQLNLSCFQFLHVIGRGGFSTVILSRSLIDGSFVALKLISKSFVIQNEKQDLVQNERDILIETTNKGSLFTSKIEFVFETKNWIIFGIEYCPGGEMFSYMKRAQKMTENQARFYITEVCLAIGFLHHQQMIYRDLKPENVLIDITGHIQLADFGLARPNMQPEQNAYSFCGSPEYMAPEMFHNDGHNYLVDYYCLGALLYEFVTGLPPFYCEDKNIIYTRLLNEQVTFPKQLSPEVKDLIRLLMIKDPSRRLGSKSGVDDILAHPWFQDVDISKYIQKKVDPPYIPELTKLVFKQPTTNDRILFEQLNREQKLIIQFTPMFESAFFYQQKRYKAYEFDKNSSTQVTKDTIDSLVRKRTKNSQNSQQSLLSQQSQSQLSSVICSNDTLKNTKSVTNLKFYQSLLTEPSKK</sequence>
<keyword evidence="3" id="KW-0808">Transferase</keyword>
<dbReference type="InterPro" id="IPR045270">
    <property type="entry name" value="STKc_AGC"/>
</dbReference>
<name>A0EFE8_PARTE</name>
<dbReference type="PROSITE" id="PS00108">
    <property type="entry name" value="PROTEIN_KINASE_ST"/>
    <property type="match status" value="1"/>
</dbReference>
<keyword evidence="5" id="KW-0418">Kinase</keyword>
<proteinExistence type="predicted"/>
<dbReference type="InterPro" id="IPR000719">
    <property type="entry name" value="Prot_kinase_dom"/>
</dbReference>
<protein>
    <recommendedName>
        <fullName evidence="13">Protein kinase domain-containing protein</fullName>
    </recommendedName>
</protein>
<accession>A0EFE8</accession>
<dbReference type="HOGENOM" id="CLU_028313_0_0_1"/>
<reference evidence="11 12" key="1">
    <citation type="journal article" date="2006" name="Nature">
        <title>Global trends of whole-genome duplications revealed by the ciliate Paramecium tetraurelia.</title>
        <authorList>
            <consortium name="Genoscope"/>
            <person name="Aury J.-M."/>
            <person name="Jaillon O."/>
            <person name="Duret L."/>
            <person name="Noel B."/>
            <person name="Jubin C."/>
            <person name="Porcel B.M."/>
            <person name="Segurens B."/>
            <person name="Daubin V."/>
            <person name="Anthouard V."/>
            <person name="Aiach N."/>
            <person name="Arnaiz O."/>
            <person name="Billaut A."/>
            <person name="Beisson J."/>
            <person name="Blanc I."/>
            <person name="Bouhouche K."/>
            <person name="Camara F."/>
            <person name="Duharcourt S."/>
            <person name="Guigo R."/>
            <person name="Gogendeau D."/>
            <person name="Katinka M."/>
            <person name="Keller A.-M."/>
            <person name="Kissmehl R."/>
            <person name="Klotz C."/>
            <person name="Koll F."/>
            <person name="Le Moue A."/>
            <person name="Lepere C."/>
            <person name="Malinsky S."/>
            <person name="Nowacki M."/>
            <person name="Nowak J.K."/>
            <person name="Plattner H."/>
            <person name="Poulain J."/>
            <person name="Ruiz F."/>
            <person name="Serrano V."/>
            <person name="Zagulski M."/>
            <person name="Dessen P."/>
            <person name="Betermier M."/>
            <person name="Weissenbach J."/>
            <person name="Scarpelli C."/>
            <person name="Schachter V."/>
            <person name="Sperling L."/>
            <person name="Meyer E."/>
            <person name="Cohen J."/>
            <person name="Wincker P."/>
        </authorList>
    </citation>
    <scope>NUCLEOTIDE SEQUENCE [LARGE SCALE GENOMIC DNA]</scope>
    <source>
        <strain evidence="11 12">Stock d4-2</strain>
    </source>
</reference>
<dbReference type="InterPro" id="IPR000961">
    <property type="entry name" value="AGC-kinase_C"/>
</dbReference>
<dbReference type="InterPro" id="IPR008271">
    <property type="entry name" value="Ser/Thr_kinase_AS"/>
</dbReference>
<dbReference type="InParanoid" id="A0EFE8"/>
<dbReference type="AlphaFoldDB" id="A0EFE8"/>
<gene>
    <name evidence="11" type="ORF">GSPATT00026362001</name>
</gene>
<dbReference type="CDD" id="cd05123">
    <property type="entry name" value="STKc_AGC"/>
    <property type="match status" value="1"/>
</dbReference>
<dbReference type="OMA" id="QKMTENQ"/>
<keyword evidence="2" id="KW-0597">Phosphoprotein</keyword>
<evidence type="ECO:0000313" key="12">
    <source>
        <dbReference type="Proteomes" id="UP000000600"/>
    </source>
</evidence>
<evidence type="ECO:0000256" key="2">
    <source>
        <dbReference type="ARBA" id="ARBA00022553"/>
    </source>
</evidence>
<dbReference type="GO" id="GO:0005634">
    <property type="term" value="C:nucleus"/>
    <property type="evidence" value="ECO:0000318"/>
    <property type="project" value="GO_Central"/>
</dbReference>
<dbReference type="InterPro" id="IPR017441">
    <property type="entry name" value="Protein_kinase_ATP_BS"/>
</dbReference>
<evidence type="ECO:0000256" key="5">
    <source>
        <dbReference type="ARBA" id="ARBA00022777"/>
    </source>
</evidence>
<evidence type="ECO:0000256" key="4">
    <source>
        <dbReference type="ARBA" id="ARBA00022741"/>
    </source>
</evidence>
<dbReference type="GO" id="GO:0005737">
    <property type="term" value="C:cytoplasm"/>
    <property type="evidence" value="ECO:0000318"/>
    <property type="project" value="GO_Central"/>
</dbReference>
<organism evidence="11 12">
    <name type="scientific">Paramecium tetraurelia</name>
    <dbReference type="NCBI Taxonomy" id="5888"/>
    <lineage>
        <taxon>Eukaryota</taxon>
        <taxon>Sar</taxon>
        <taxon>Alveolata</taxon>
        <taxon>Ciliophora</taxon>
        <taxon>Intramacronucleata</taxon>
        <taxon>Oligohymenophorea</taxon>
        <taxon>Peniculida</taxon>
        <taxon>Parameciidae</taxon>
        <taxon>Paramecium</taxon>
    </lineage>
</organism>
<feature type="compositionally biased region" description="Basic and acidic residues" evidence="8">
    <location>
        <begin position="64"/>
        <end position="81"/>
    </location>
</feature>
<dbReference type="InterPro" id="IPR011009">
    <property type="entry name" value="Kinase-like_dom_sf"/>
</dbReference>
<evidence type="ECO:0000256" key="3">
    <source>
        <dbReference type="ARBA" id="ARBA00022679"/>
    </source>
</evidence>
<dbReference type="STRING" id="5888.A0EFE8"/>
<dbReference type="PROSITE" id="PS00107">
    <property type="entry name" value="PROTEIN_KINASE_ATP"/>
    <property type="match status" value="1"/>
</dbReference>
<keyword evidence="6 7" id="KW-0067">ATP-binding</keyword>
<keyword evidence="4 7" id="KW-0547">Nucleotide-binding</keyword>
<feature type="binding site" evidence="7">
    <location>
        <position position="275"/>
    </location>
    <ligand>
        <name>ATP</name>
        <dbReference type="ChEBI" id="CHEBI:30616"/>
    </ligand>
</feature>
<dbReference type="GO" id="GO:0004674">
    <property type="term" value="F:protein serine/threonine kinase activity"/>
    <property type="evidence" value="ECO:0000318"/>
    <property type="project" value="GO_Central"/>
</dbReference>
<evidence type="ECO:0000256" key="6">
    <source>
        <dbReference type="ARBA" id="ARBA00022840"/>
    </source>
</evidence>
<evidence type="ECO:0000256" key="7">
    <source>
        <dbReference type="PROSITE-ProRule" id="PRU10141"/>
    </source>
</evidence>
<feature type="domain" description="Protein kinase" evidence="9">
    <location>
        <begin position="246"/>
        <end position="505"/>
    </location>
</feature>
<dbReference type="RefSeq" id="XP_001461412.1">
    <property type="nucleotide sequence ID" value="XM_001461375.1"/>
</dbReference>
<dbReference type="eggNOG" id="KOG0598">
    <property type="taxonomic scope" value="Eukaryota"/>
</dbReference>
<feature type="domain" description="AGC-kinase C-terminal" evidence="10">
    <location>
        <begin position="506"/>
        <end position="585"/>
    </location>
</feature>
<keyword evidence="1" id="KW-0723">Serine/threonine-protein kinase</keyword>
<keyword evidence="12" id="KW-1185">Reference proteome</keyword>
<evidence type="ECO:0000259" key="10">
    <source>
        <dbReference type="PROSITE" id="PS51285"/>
    </source>
</evidence>
<evidence type="ECO:0000259" key="9">
    <source>
        <dbReference type="PROSITE" id="PS50011"/>
    </source>
</evidence>
<dbReference type="SMART" id="SM00220">
    <property type="entry name" value="S_TKc"/>
    <property type="match status" value="1"/>
</dbReference>
<dbReference type="SUPFAM" id="SSF56112">
    <property type="entry name" value="Protein kinase-like (PK-like)"/>
    <property type="match status" value="1"/>
</dbReference>
<dbReference type="GeneID" id="5047197"/>
<dbReference type="Proteomes" id="UP000000600">
    <property type="component" value="Unassembled WGS sequence"/>
</dbReference>
<dbReference type="GO" id="GO:0005524">
    <property type="term" value="F:ATP binding"/>
    <property type="evidence" value="ECO:0007669"/>
    <property type="project" value="UniProtKB-UniRule"/>
</dbReference>
<dbReference type="FunFam" id="1.10.510.10:FF:000008">
    <property type="entry name" value="Non-specific serine/threonine protein kinase"/>
    <property type="match status" value="1"/>
</dbReference>
<evidence type="ECO:0000256" key="1">
    <source>
        <dbReference type="ARBA" id="ARBA00022527"/>
    </source>
</evidence>
<dbReference type="KEGG" id="ptm:GSPATT00026362001"/>
<dbReference type="Gene3D" id="3.30.200.20">
    <property type="entry name" value="Phosphorylase Kinase, domain 1"/>
    <property type="match status" value="1"/>
</dbReference>
<feature type="region of interest" description="Disordered" evidence="8">
    <location>
        <begin position="56"/>
        <end position="97"/>
    </location>
</feature>